<dbReference type="EMBL" id="OCNJ01000006">
    <property type="protein sequence ID" value="SOD97281.1"/>
    <property type="molecule type" value="Genomic_DNA"/>
</dbReference>
<feature type="region of interest" description="Disordered" evidence="1">
    <location>
        <begin position="170"/>
        <end position="217"/>
    </location>
</feature>
<feature type="region of interest" description="Disordered" evidence="1">
    <location>
        <begin position="1"/>
        <end position="34"/>
    </location>
</feature>
<organism evidence="2 3">
    <name type="scientific">Caenispirillum bisanense</name>
    <dbReference type="NCBI Taxonomy" id="414052"/>
    <lineage>
        <taxon>Bacteria</taxon>
        <taxon>Pseudomonadati</taxon>
        <taxon>Pseudomonadota</taxon>
        <taxon>Alphaproteobacteria</taxon>
        <taxon>Rhodospirillales</taxon>
        <taxon>Novispirillaceae</taxon>
        <taxon>Caenispirillum</taxon>
    </lineage>
</organism>
<feature type="region of interest" description="Disordered" evidence="1">
    <location>
        <begin position="52"/>
        <end position="85"/>
    </location>
</feature>
<evidence type="ECO:0000313" key="3">
    <source>
        <dbReference type="Proteomes" id="UP000219621"/>
    </source>
</evidence>
<keyword evidence="3" id="KW-1185">Reference proteome</keyword>
<reference evidence="2 3" key="1">
    <citation type="submission" date="2017-09" db="EMBL/GenBank/DDBJ databases">
        <authorList>
            <person name="Ehlers B."/>
            <person name="Leendertz F.H."/>
        </authorList>
    </citation>
    <scope>NUCLEOTIDE SEQUENCE [LARGE SCALE GENOMIC DNA]</scope>
    <source>
        <strain evidence="2 3">USBA 140</strain>
    </source>
</reference>
<feature type="compositionally biased region" description="Basic residues" evidence="1">
    <location>
        <begin position="170"/>
        <end position="179"/>
    </location>
</feature>
<evidence type="ECO:0000313" key="2">
    <source>
        <dbReference type="EMBL" id="SOD97281.1"/>
    </source>
</evidence>
<dbReference type="Proteomes" id="UP000219621">
    <property type="component" value="Unassembled WGS sequence"/>
</dbReference>
<proteinExistence type="predicted"/>
<sequence length="300" mass="32220">MGWADIGTAGVRAPRVPGPAAGRRGREGSARRSAAEARWHVSMWTFRAARPAERGALTRQTSTSLPAKPAQIDPPKRSGQRGRPGCPALPLPFTATPIRIRPTLLLRPWASCTALDAVMIRRLRAGDPRATSSTSCAIVGKPWGQRRPYPRPFQYHHGGLRHLPVRRLQRHHGGQRRPHALPVSAPPRRRFASAPPLPSAVKPPISGPSTPRPPVPALEKHPGFARMTPSRIHADHGGGHQPSAQLPQQVCPTVIGLGEATSPRGRRLQHGPAMQEIIAPPHNGSPAECPGGLTLDVRGA</sequence>
<protein>
    <submittedName>
        <fullName evidence="2">Uncharacterized protein</fullName>
    </submittedName>
</protein>
<dbReference type="AlphaFoldDB" id="A0A286GNZ7"/>
<name>A0A286GNZ7_9PROT</name>
<feature type="compositionally biased region" description="Low complexity" evidence="1">
    <location>
        <begin position="9"/>
        <end position="22"/>
    </location>
</feature>
<feature type="compositionally biased region" description="Low complexity" evidence="1">
    <location>
        <begin position="199"/>
        <end position="209"/>
    </location>
</feature>
<evidence type="ECO:0000256" key="1">
    <source>
        <dbReference type="SAM" id="MobiDB-lite"/>
    </source>
</evidence>
<accession>A0A286GNZ7</accession>
<feature type="compositionally biased region" description="Basic and acidic residues" evidence="1">
    <location>
        <begin position="24"/>
        <end position="34"/>
    </location>
</feature>
<gene>
    <name evidence="2" type="ORF">SAMN05421508_106363</name>
</gene>
<feature type="region of interest" description="Disordered" evidence="1">
    <location>
        <begin position="278"/>
        <end position="300"/>
    </location>
</feature>